<evidence type="ECO:0000313" key="2">
    <source>
        <dbReference type="Proteomes" id="UP000050795"/>
    </source>
</evidence>
<sequence>MKSILKNKSTNIQRSSSLDTKCQAKQSLDKNDTDGGGGDGCLADIDRSCGGRERRDLDKSESFTNNNNNNNSNSNINSHKKRALIRDEHGVCRPGELDEDANMEERHESRLSVVDRTAAERISYRLVQQRSLDYGLYRKLNNFNIDSSNSSSNNNICHEKPSAKLHETTATTTTHEPVASNDIPESAGSFDPQEILLYAKLENQDMAIED</sequence>
<name>A0AA85IV30_TRIRE</name>
<feature type="region of interest" description="Disordered" evidence="1">
    <location>
        <begin position="1"/>
        <end position="37"/>
    </location>
</feature>
<proteinExistence type="predicted"/>
<evidence type="ECO:0000313" key="3">
    <source>
        <dbReference type="WBParaSite" id="TREG1_110210.1"/>
    </source>
</evidence>
<reference evidence="3" key="2">
    <citation type="submission" date="2023-11" db="UniProtKB">
        <authorList>
            <consortium name="WormBaseParasite"/>
        </authorList>
    </citation>
    <scope>IDENTIFICATION</scope>
</reference>
<keyword evidence="2" id="KW-1185">Reference proteome</keyword>
<accession>A0AA85IV30</accession>
<evidence type="ECO:0000256" key="1">
    <source>
        <dbReference type="SAM" id="MobiDB-lite"/>
    </source>
</evidence>
<dbReference type="WBParaSite" id="TREG1_110210.1">
    <property type="protein sequence ID" value="TREG1_110210.1"/>
    <property type="gene ID" value="TREG1_110210"/>
</dbReference>
<reference evidence="2" key="1">
    <citation type="submission" date="2022-06" db="EMBL/GenBank/DDBJ databases">
        <authorList>
            <person name="Berger JAMES D."/>
            <person name="Berger JAMES D."/>
        </authorList>
    </citation>
    <scope>NUCLEOTIDE SEQUENCE [LARGE SCALE GENOMIC DNA]</scope>
</reference>
<protein>
    <submittedName>
        <fullName evidence="3">Uncharacterized protein</fullName>
    </submittedName>
</protein>
<dbReference type="Proteomes" id="UP000050795">
    <property type="component" value="Unassembled WGS sequence"/>
</dbReference>
<feature type="compositionally biased region" description="Low complexity" evidence="1">
    <location>
        <begin position="65"/>
        <end position="77"/>
    </location>
</feature>
<feature type="compositionally biased region" description="Polar residues" evidence="1">
    <location>
        <begin position="1"/>
        <end position="26"/>
    </location>
</feature>
<organism evidence="2 3">
    <name type="scientific">Trichobilharzia regenti</name>
    <name type="common">Nasal bird schistosome</name>
    <dbReference type="NCBI Taxonomy" id="157069"/>
    <lineage>
        <taxon>Eukaryota</taxon>
        <taxon>Metazoa</taxon>
        <taxon>Spiralia</taxon>
        <taxon>Lophotrochozoa</taxon>
        <taxon>Platyhelminthes</taxon>
        <taxon>Trematoda</taxon>
        <taxon>Digenea</taxon>
        <taxon>Strigeidida</taxon>
        <taxon>Schistosomatoidea</taxon>
        <taxon>Schistosomatidae</taxon>
        <taxon>Trichobilharzia</taxon>
    </lineage>
</organism>
<dbReference type="AlphaFoldDB" id="A0AA85IV30"/>
<feature type="compositionally biased region" description="Basic and acidic residues" evidence="1">
    <location>
        <begin position="52"/>
        <end position="61"/>
    </location>
</feature>
<feature type="region of interest" description="Disordered" evidence="1">
    <location>
        <begin position="52"/>
        <end position="79"/>
    </location>
</feature>